<dbReference type="InterPro" id="IPR050316">
    <property type="entry name" value="Tyrosinase/Hemocyanin"/>
</dbReference>
<dbReference type="AlphaFoldDB" id="A0AA36DDA1"/>
<sequence>MGLWSGSWLACSLLVLAASHQQCDNAPTRKHQITCERLMSWNNMSKPIEEQRKRDGRLIAKGRLAAGKREPRELGDCMDMPCVARFLTGNKDIKPPFIYKGKELKKVIRKEVRQMTDDEWHRLLAAIQELKDNGVYDEISLVHMSVTEASNAHSGPAFFPWHREYIKRFELELRRIDPELYVPYWDSTLESGLPNPPDSSIWTSELFGNGQGPVNVGPWGRWITDNDTSIQRSVGENGDPFSEKELQKFWEYTDIEMVLSQTGGPQLADRGCEMEMNWDWFELIHGNAHNWIGGDMLTTLYATRDPPFYMHHSFVDLIWETWRVKHQAKQQRETEYPKNKKCMTTLHWPTAVLIPFNKRFAPRPSCAKEKPHCGSRYLFCDLSTDQAPRCVAKAATGGQCTGYKNGEDVCQKGKCVDGKCVDGGNLQK</sequence>
<reference evidence="5" key="1">
    <citation type="submission" date="2023-06" db="EMBL/GenBank/DDBJ databases">
        <authorList>
            <person name="Delattre M."/>
        </authorList>
    </citation>
    <scope>NUCLEOTIDE SEQUENCE</scope>
    <source>
        <strain evidence="5">AF72</strain>
    </source>
</reference>
<dbReference type="InterPro" id="IPR002227">
    <property type="entry name" value="Tyrosinase_Cu-bd"/>
</dbReference>
<dbReference type="Gene3D" id="1.10.1280.10">
    <property type="entry name" value="Di-copper center containing domain from catechol oxidase"/>
    <property type="match status" value="1"/>
</dbReference>
<keyword evidence="2" id="KW-0186">Copper</keyword>
<dbReference type="SUPFAM" id="SSF48056">
    <property type="entry name" value="Di-copper centre-containing domain"/>
    <property type="match status" value="1"/>
</dbReference>
<dbReference type="GO" id="GO:0016491">
    <property type="term" value="F:oxidoreductase activity"/>
    <property type="evidence" value="ECO:0007669"/>
    <property type="project" value="InterPro"/>
</dbReference>
<feature type="domain" description="Tyrosinase copper-binding" evidence="4">
    <location>
        <begin position="305"/>
        <end position="316"/>
    </location>
</feature>
<keyword evidence="6" id="KW-1185">Reference proteome</keyword>
<evidence type="ECO:0000259" key="4">
    <source>
        <dbReference type="PROSITE" id="PS00498"/>
    </source>
</evidence>
<proteinExistence type="predicted"/>
<evidence type="ECO:0000313" key="5">
    <source>
        <dbReference type="EMBL" id="CAJ0584154.1"/>
    </source>
</evidence>
<dbReference type="PRINTS" id="PR00092">
    <property type="entry name" value="TYROSINASE"/>
</dbReference>
<dbReference type="PANTHER" id="PTHR11474">
    <property type="entry name" value="TYROSINASE FAMILY MEMBER"/>
    <property type="match status" value="1"/>
</dbReference>
<evidence type="ECO:0000313" key="6">
    <source>
        <dbReference type="Proteomes" id="UP001177023"/>
    </source>
</evidence>
<gene>
    <name evidence="5" type="ORF">MSPICULIGERA_LOCUS22216</name>
</gene>
<keyword evidence="1" id="KW-0479">Metal-binding</keyword>
<organism evidence="5 6">
    <name type="scientific">Mesorhabditis spiculigera</name>
    <dbReference type="NCBI Taxonomy" id="96644"/>
    <lineage>
        <taxon>Eukaryota</taxon>
        <taxon>Metazoa</taxon>
        <taxon>Ecdysozoa</taxon>
        <taxon>Nematoda</taxon>
        <taxon>Chromadorea</taxon>
        <taxon>Rhabditida</taxon>
        <taxon>Rhabditina</taxon>
        <taxon>Rhabditomorpha</taxon>
        <taxon>Rhabditoidea</taxon>
        <taxon>Rhabditidae</taxon>
        <taxon>Mesorhabditinae</taxon>
        <taxon>Mesorhabditis</taxon>
    </lineage>
</organism>
<feature type="chain" id="PRO_5041260945" description="Tyrosinase copper-binding domain-containing protein" evidence="3">
    <location>
        <begin position="18"/>
        <end position="428"/>
    </location>
</feature>
<comment type="caution">
    <text evidence="5">The sequence shown here is derived from an EMBL/GenBank/DDBJ whole genome shotgun (WGS) entry which is preliminary data.</text>
</comment>
<feature type="non-terminal residue" evidence="5">
    <location>
        <position position="428"/>
    </location>
</feature>
<name>A0AA36DDA1_9BILA</name>
<dbReference type="GO" id="GO:0046872">
    <property type="term" value="F:metal ion binding"/>
    <property type="evidence" value="ECO:0007669"/>
    <property type="project" value="UniProtKB-KW"/>
</dbReference>
<evidence type="ECO:0000256" key="2">
    <source>
        <dbReference type="ARBA" id="ARBA00023008"/>
    </source>
</evidence>
<evidence type="ECO:0000256" key="1">
    <source>
        <dbReference type="ARBA" id="ARBA00022723"/>
    </source>
</evidence>
<dbReference type="InterPro" id="IPR008922">
    <property type="entry name" value="Di-copper_centre_dom_sf"/>
</dbReference>
<dbReference type="EMBL" id="CATQJA010002687">
    <property type="protein sequence ID" value="CAJ0584154.1"/>
    <property type="molecule type" value="Genomic_DNA"/>
</dbReference>
<dbReference type="PROSITE" id="PS00498">
    <property type="entry name" value="TYROSINASE_2"/>
    <property type="match status" value="1"/>
</dbReference>
<dbReference type="Pfam" id="PF00264">
    <property type="entry name" value="Tyrosinase"/>
    <property type="match status" value="1"/>
</dbReference>
<dbReference type="Proteomes" id="UP001177023">
    <property type="component" value="Unassembled WGS sequence"/>
</dbReference>
<keyword evidence="3" id="KW-0732">Signal</keyword>
<protein>
    <recommendedName>
        <fullName evidence="4">Tyrosinase copper-binding domain-containing protein</fullName>
    </recommendedName>
</protein>
<evidence type="ECO:0000256" key="3">
    <source>
        <dbReference type="SAM" id="SignalP"/>
    </source>
</evidence>
<dbReference type="PANTHER" id="PTHR11474:SF126">
    <property type="entry name" value="TYROSINASE-LIKE PROTEIN TYR-1-RELATED"/>
    <property type="match status" value="1"/>
</dbReference>
<feature type="signal peptide" evidence="3">
    <location>
        <begin position="1"/>
        <end position="17"/>
    </location>
</feature>
<accession>A0AA36DDA1</accession>